<name>A0A067LWD9_BOTB1</name>
<dbReference type="AlphaFoldDB" id="A0A067LWD9"/>
<sequence length="124" mass="13564">MIDGVCDLFVLWYVRLPLLQSSNAFPQPPLRHPATREKPRPLNTSNPSFFVHYVLLPTEPLPAASPGGKVHATPSPTCCCTRSSVLPPQTRKTPSCAPAGPCCGPARRPYTHARSETTDRGKCW</sequence>
<organism evidence="1 2">
    <name type="scientific">Botryobasidium botryosum (strain FD-172 SS1)</name>
    <dbReference type="NCBI Taxonomy" id="930990"/>
    <lineage>
        <taxon>Eukaryota</taxon>
        <taxon>Fungi</taxon>
        <taxon>Dikarya</taxon>
        <taxon>Basidiomycota</taxon>
        <taxon>Agaricomycotina</taxon>
        <taxon>Agaricomycetes</taxon>
        <taxon>Cantharellales</taxon>
        <taxon>Botryobasidiaceae</taxon>
        <taxon>Botryobasidium</taxon>
    </lineage>
</organism>
<dbReference type="InParanoid" id="A0A067LWD9"/>
<dbReference type="EMBL" id="KL198102">
    <property type="protein sequence ID" value="KDQ07688.1"/>
    <property type="molecule type" value="Genomic_DNA"/>
</dbReference>
<protein>
    <submittedName>
        <fullName evidence="1">Uncharacterized protein</fullName>
    </submittedName>
</protein>
<accession>A0A067LWD9</accession>
<reference evidence="2" key="1">
    <citation type="journal article" date="2014" name="Proc. Natl. Acad. Sci. U.S.A.">
        <title>Extensive sampling of basidiomycete genomes demonstrates inadequacy of the white-rot/brown-rot paradigm for wood decay fungi.</title>
        <authorList>
            <person name="Riley R."/>
            <person name="Salamov A.A."/>
            <person name="Brown D.W."/>
            <person name="Nagy L.G."/>
            <person name="Floudas D."/>
            <person name="Held B.W."/>
            <person name="Levasseur A."/>
            <person name="Lombard V."/>
            <person name="Morin E."/>
            <person name="Otillar R."/>
            <person name="Lindquist E.A."/>
            <person name="Sun H."/>
            <person name="LaButti K.M."/>
            <person name="Schmutz J."/>
            <person name="Jabbour D."/>
            <person name="Luo H."/>
            <person name="Baker S.E."/>
            <person name="Pisabarro A.G."/>
            <person name="Walton J.D."/>
            <person name="Blanchette R.A."/>
            <person name="Henrissat B."/>
            <person name="Martin F."/>
            <person name="Cullen D."/>
            <person name="Hibbett D.S."/>
            <person name="Grigoriev I.V."/>
        </authorList>
    </citation>
    <scope>NUCLEOTIDE SEQUENCE [LARGE SCALE GENOMIC DNA]</scope>
    <source>
        <strain evidence="2">FD-172 SS1</strain>
    </source>
</reference>
<keyword evidence="2" id="KW-1185">Reference proteome</keyword>
<dbReference type="HOGENOM" id="CLU_2003546_0_0_1"/>
<gene>
    <name evidence="1" type="ORF">BOTBODRAFT_59823</name>
</gene>
<dbReference type="Proteomes" id="UP000027195">
    <property type="component" value="Unassembled WGS sequence"/>
</dbReference>
<evidence type="ECO:0000313" key="2">
    <source>
        <dbReference type="Proteomes" id="UP000027195"/>
    </source>
</evidence>
<evidence type="ECO:0000313" key="1">
    <source>
        <dbReference type="EMBL" id="KDQ07688.1"/>
    </source>
</evidence>
<proteinExistence type="predicted"/>